<gene>
    <name evidence="7" type="ORF">ACFO0D_04800</name>
</gene>
<accession>A0ABV9I639</accession>
<organism evidence="7 8">
    <name type="scientific">Deinococcus hohokamensis</name>
    <dbReference type="NCBI Taxonomy" id="309883"/>
    <lineage>
        <taxon>Bacteria</taxon>
        <taxon>Thermotogati</taxon>
        <taxon>Deinococcota</taxon>
        <taxon>Deinococci</taxon>
        <taxon>Deinococcales</taxon>
        <taxon>Deinococcaceae</taxon>
        <taxon>Deinococcus</taxon>
    </lineage>
</organism>
<name>A0ABV9I639_9DEIO</name>
<dbReference type="HAMAP" id="MF_01256">
    <property type="entry name" value="YfiT_hydrol"/>
    <property type="match status" value="1"/>
</dbReference>
<dbReference type="InterPro" id="IPR034660">
    <property type="entry name" value="DinB/YfiT-like"/>
</dbReference>
<evidence type="ECO:0000256" key="2">
    <source>
        <dbReference type="ARBA" id="ARBA00022723"/>
    </source>
</evidence>
<evidence type="ECO:0000313" key="8">
    <source>
        <dbReference type="Proteomes" id="UP001595952"/>
    </source>
</evidence>
<comment type="similarity">
    <text evidence="5">Belongs to the metal hydrolase YfiT family.</text>
</comment>
<feature type="domain" description="DinB-like" evidence="6">
    <location>
        <begin position="31"/>
        <end position="163"/>
    </location>
</feature>
<evidence type="ECO:0000259" key="6">
    <source>
        <dbReference type="Pfam" id="PF12867"/>
    </source>
</evidence>
<comment type="cofactor">
    <cofactor evidence="5">
        <name>Zn(2+)</name>
        <dbReference type="ChEBI" id="CHEBI:29105"/>
    </cofactor>
    <text evidence="5">Binds 1 zinc ion per subunit.</text>
</comment>
<comment type="function">
    <text evidence="5">Possible metal-dependent hydrolase.</text>
</comment>
<keyword evidence="3 5" id="KW-0378">Hydrolase</keyword>
<dbReference type="GO" id="GO:0016740">
    <property type="term" value="F:transferase activity"/>
    <property type="evidence" value="ECO:0007669"/>
    <property type="project" value="UniProtKB-KW"/>
</dbReference>
<comment type="subcellular location">
    <subcellularLocation>
        <location evidence="5">Cytoplasm</location>
    </subcellularLocation>
</comment>
<reference evidence="8" key="1">
    <citation type="journal article" date="2019" name="Int. J. Syst. Evol. Microbiol.">
        <title>The Global Catalogue of Microorganisms (GCM) 10K type strain sequencing project: providing services to taxonomists for standard genome sequencing and annotation.</title>
        <authorList>
            <consortium name="The Broad Institute Genomics Platform"/>
            <consortium name="The Broad Institute Genome Sequencing Center for Infectious Disease"/>
            <person name="Wu L."/>
            <person name="Ma J."/>
        </authorList>
    </citation>
    <scope>NUCLEOTIDE SEQUENCE [LARGE SCALE GENOMIC DNA]</scope>
    <source>
        <strain evidence="8">CCUG 55995</strain>
    </source>
</reference>
<feature type="binding site" evidence="5">
    <location>
        <position position="159"/>
    </location>
    <ligand>
        <name>Zn(2+)</name>
        <dbReference type="ChEBI" id="CHEBI:29105"/>
    </ligand>
</feature>
<dbReference type="InterPro" id="IPR023774">
    <property type="entry name" value="Put_metal_dep_hydrolase_YfiT"/>
</dbReference>
<sequence>MTDLRYPLGPMPAPLSLSREERDGALMALGALPQELRAAVAGLSETQLDTPYRDGGWTVRQVVHHVADSHLNAYVRTKLALTEDNPAVKPYEEGLWAELPDSHLPVEVSLQLLQALHGRWVPLLGQVTDWSRPWTHPAQSRAYTLDTLLAMYAWHGRHHTAHITGLRAQNAEAEPSVPRPR</sequence>
<keyword evidence="1 5" id="KW-0963">Cytoplasm</keyword>
<keyword evidence="2 5" id="KW-0479">Metal-binding</keyword>
<dbReference type="Proteomes" id="UP001595952">
    <property type="component" value="Unassembled WGS sequence"/>
</dbReference>
<dbReference type="InterPro" id="IPR024775">
    <property type="entry name" value="DinB-like"/>
</dbReference>
<comment type="subunit">
    <text evidence="5">Homodimer.</text>
</comment>
<evidence type="ECO:0000256" key="5">
    <source>
        <dbReference type="HAMAP-Rule" id="MF_01256"/>
    </source>
</evidence>
<dbReference type="EMBL" id="JBHSEI010000001">
    <property type="protein sequence ID" value="MFC4637659.1"/>
    <property type="molecule type" value="Genomic_DNA"/>
</dbReference>
<feature type="binding site" evidence="5">
    <location>
        <position position="65"/>
    </location>
    <ligand>
        <name>Zn(2+)</name>
        <dbReference type="ChEBI" id="CHEBI:29105"/>
    </ligand>
</feature>
<evidence type="ECO:0000256" key="4">
    <source>
        <dbReference type="ARBA" id="ARBA00022833"/>
    </source>
</evidence>
<keyword evidence="7" id="KW-0808">Transferase</keyword>
<protein>
    <recommendedName>
        <fullName evidence="5">Putative metal-dependent hydrolase ACFO0D_04800</fullName>
        <ecNumber evidence="5">3.-.-.-</ecNumber>
    </recommendedName>
</protein>
<evidence type="ECO:0000313" key="7">
    <source>
        <dbReference type="EMBL" id="MFC4637659.1"/>
    </source>
</evidence>
<dbReference type="Pfam" id="PF12867">
    <property type="entry name" value="DinB_2"/>
    <property type="match status" value="1"/>
</dbReference>
<evidence type="ECO:0000256" key="1">
    <source>
        <dbReference type="ARBA" id="ARBA00022490"/>
    </source>
</evidence>
<dbReference type="SUPFAM" id="SSF109854">
    <property type="entry name" value="DinB/YfiT-like putative metalloenzymes"/>
    <property type="match status" value="1"/>
</dbReference>
<dbReference type="RefSeq" id="WP_380060669.1">
    <property type="nucleotide sequence ID" value="NZ_JBHSEI010000001.1"/>
</dbReference>
<keyword evidence="4 5" id="KW-0862">Zinc</keyword>
<dbReference type="NCBIfam" id="NF009807">
    <property type="entry name" value="PRK13291.1"/>
    <property type="match status" value="1"/>
</dbReference>
<comment type="caution">
    <text evidence="7">The sequence shown here is derived from an EMBL/GenBank/DDBJ whole genome shotgun (WGS) entry which is preliminary data.</text>
</comment>
<evidence type="ECO:0000256" key="3">
    <source>
        <dbReference type="ARBA" id="ARBA00022801"/>
    </source>
</evidence>
<dbReference type="EC" id="3.-.-.-" evidence="5"/>
<feature type="binding site" evidence="5">
    <location>
        <position position="155"/>
    </location>
    <ligand>
        <name>Zn(2+)</name>
        <dbReference type="ChEBI" id="CHEBI:29105"/>
    </ligand>
</feature>
<keyword evidence="8" id="KW-1185">Reference proteome</keyword>
<proteinExistence type="inferred from homology"/>
<dbReference type="Gene3D" id="1.20.120.450">
    <property type="entry name" value="dinb family like domain"/>
    <property type="match status" value="1"/>
</dbReference>